<name>A0A261XTE3_9FUNG</name>
<proteinExistence type="predicted"/>
<dbReference type="EMBL" id="MVBO01000280">
    <property type="protein sequence ID" value="OZJ01631.1"/>
    <property type="molecule type" value="Genomic_DNA"/>
</dbReference>
<evidence type="ECO:0000313" key="2">
    <source>
        <dbReference type="Proteomes" id="UP000242875"/>
    </source>
</evidence>
<dbReference type="Proteomes" id="UP000242875">
    <property type="component" value="Unassembled WGS sequence"/>
</dbReference>
<comment type="caution">
    <text evidence="1">The sequence shown here is derived from an EMBL/GenBank/DDBJ whole genome shotgun (WGS) entry which is preliminary data.</text>
</comment>
<keyword evidence="2" id="KW-1185">Reference proteome</keyword>
<gene>
    <name evidence="1" type="ORF">BZG36_05629</name>
</gene>
<dbReference type="AlphaFoldDB" id="A0A261XTE3"/>
<reference evidence="1 2" key="1">
    <citation type="journal article" date="2017" name="Mycologia">
        <title>Bifiguratus adelaidae, gen. et sp. nov., a new member of Mucoromycotina in endophytic and soil-dwelling habitats.</title>
        <authorList>
            <person name="Torres-Cruz T.J."/>
            <person name="Billingsley Tobias T.L."/>
            <person name="Almatruk M."/>
            <person name="Hesse C."/>
            <person name="Kuske C.R."/>
            <person name="Desiro A."/>
            <person name="Benucci G.M."/>
            <person name="Bonito G."/>
            <person name="Stajich J.E."/>
            <person name="Dunlap C."/>
            <person name="Arnold A.E."/>
            <person name="Porras-Alfaro A."/>
        </authorList>
    </citation>
    <scope>NUCLEOTIDE SEQUENCE [LARGE SCALE GENOMIC DNA]</scope>
    <source>
        <strain evidence="1 2">AZ0501</strain>
    </source>
</reference>
<accession>A0A261XTE3</accession>
<organism evidence="1 2">
    <name type="scientific">Bifiguratus adelaidae</name>
    <dbReference type="NCBI Taxonomy" id="1938954"/>
    <lineage>
        <taxon>Eukaryota</taxon>
        <taxon>Fungi</taxon>
        <taxon>Fungi incertae sedis</taxon>
        <taxon>Mucoromycota</taxon>
        <taxon>Mucoromycotina</taxon>
        <taxon>Endogonomycetes</taxon>
        <taxon>Endogonales</taxon>
        <taxon>Endogonales incertae sedis</taxon>
        <taxon>Bifiguratus</taxon>
    </lineage>
</organism>
<evidence type="ECO:0000313" key="1">
    <source>
        <dbReference type="EMBL" id="OZJ01631.1"/>
    </source>
</evidence>
<sequence length="167" mass="18550">MSLNSTATEYTEVYIATELKPCIPTSFIAIVDHQWIAITESADATGPRTTRSAGNRLRRLNSNPTLLLAIPSEKGIDASTRRHLKNFTFCLRRKWLSRLSPLFSLPAPVVAFSSAAMTVPTHARYNDPAGGTLTAAQFEKMQNSTLFDDSWIMRADTPIIKLDKTLH</sequence>
<protein>
    <submittedName>
        <fullName evidence="1">Uncharacterized protein</fullName>
    </submittedName>
</protein>